<evidence type="ECO:0000313" key="2">
    <source>
        <dbReference type="Proteomes" id="UP000004030"/>
    </source>
</evidence>
<dbReference type="EMBL" id="AGFM01000008">
    <property type="protein sequence ID" value="EHJ62520.1"/>
    <property type="molecule type" value="Genomic_DNA"/>
</dbReference>
<dbReference type="Proteomes" id="UP000004030">
    <property type="component" value="Unassembled WGS sequence"/>
</dbReference>
<name>G6E8I0_9SPHN</name>
<dbReference type="PATRIC" id="fig|1088721.3.peg.643"/>
<proteinExistence type="predicted"/>
<evidence type="ECO:0000313" key="1">
    <source>
        <dbReference type="EMBL" id="EHJ62520.1"/>
    </source>
</evidence>
<dbReference type="PROSITE" id="PS51257">
    <property type="entry name" value="PROKAR_LIPOPROTEIN"/>
    <property type="match status" value="1"/>
</dbReference>
<dbReference type="AlphaFoldDB" id="G6E8I0"/>
<reference evidence="1 2" key="1">
    <citation type="journal article" date="2012" name="J. Bacteriol.">
        <title>Genome sequence of benzo(a)pyrene-degrading bacterium Novosphingobium pentaromativorans US6-1.</title>
        <authorList>
            <person name="Luo Y.R."/>
            <person name="Kang S.G."/>
            <person name="Kim S.J."/>
            <person name="Kim M.R."/>
            <person name="Li N."/>
            <person name="Lee J.H."/>
            <person name="Kwon K.K."/>
        </authorList>
    </citation>
    <scope>NUCLEOTIDE SEQUENCE [LARGE SCALE GENOMIC DNA]</scope>
    <source>
        <strain evidence="1 2">US6-1</strain>
    </source>
</reference>
<protein>
    <submittedName>
        <fullName evidence="1">Pilus assembly protein CpaD</fullName>
    </submittedName>
</protein>
<comment type="caution">
    <text evidence="1">The sequence shown here is derived from an EMBL/GenBank/DDBJ whole genome shotgun (WGS) entry which is preliminary data.</text>
</comment>
<gene>
    <name evidence="1" type="primary">cpaD</name>
    <name evidence="1" type="ORF">NSU_0651</name>
</gene>
<dbReference type="eggNOG" id="COG5461">
    <property type="taxonomic scope" value="Bacteria"/>
</dbReference>
<dbReference type="STRING" id="1088721.JI59_16860"/>
<dbReference type="Pfam" id="PF09476">
    <property type="entry name" value="Pilus_CpaD"/>
    <property type="match status" value="1"/>
</dbReference>
<accession>G6E8I0</accession>
<organism evidence="1 2">
    <name type="scientific">Novosphingobium pentaromativorans US6-1</name>
    <dbReference type="NCBI Taxonomy" id="1088721"/>
    <lineage>
        <taxon>Bacteria</taxon>
        <taxon>Pseudomonadati</taxon>
        <taxon>Pseudomonadota</taxon>
        <taxon>Alphaproteobacteria</taxon>
        <taxon>Sphingomonadales</taxon>
        <taxon>Sphingomonadaceae</taxon>
        <taxon>Novosphingobium</taxon>
    </lineage>
</organism>
<keyword evidence="2" id="KW-1185">Reference proteome</keyword>
<sequence length="221" mass="22545">MTMHKPNMAFASRAAGTALALALGLGLAGCGGIPSNRSMNSVHQPVVEKVNYTLDVSTGGSGLAYGEQQRLGGWFEAMGAKYGDKVYVDDPTANSSTRSAIEAVASRYGLLLSESAPITEGYVPAGTARVVITRSKASVPGCPDWSAKSDANPANGLSSNYGCATNSNLAAMIADPEDLVRGATTTGETSVMSSSKAIDIYRKAQPTGASGLSNNSSKGGN</sequence>
<dbReference type="InterPro" id="IPR019027">
    <property type="entry name" value="Pilus_biogenesis_CpaD-related"/>
</dbReference>